<dbReference type="InterPro" id="IPR017853">
    <property type="entry name" value="GH"/>
</dbReference>
<dbReference type="PROSITE" id="PS00707">
    <property type="entry name" value="GLYCOSYL_HYDROL_F31_2"/>
    <property type="match status" value="1"/>
</dbReference>
<dbReference type="InterPro" id="IPR000322">
    <property type="entry name" value="Glyco_hydro_31_TIM"/>
</dbReference>
<name>A0A3S3NB60_9MAGN</name>
<evidence type="ECO:0000256" key="4">
    <source>
        <dbReference type="ARBA" id="ARBA00022729"/>
    </source>
</evidence>
<dbReference type="SUPFAM" id="SSF74650">
    <property type="entry name" value="Galactose mutarotase-like"/>
    <property type="match status" value="2"/>
</dbReference>
<evidence type="ECO:0000256" key="6">
    <source>
        <dbReference type="ARBA" id="ARBA00023180"/>
    </source>
</evidence>
<dbReference type="PANTHER" id="PTHR22762:SF133">
    <property type="entry name" value="P-TYPE DOMAIN-CONTAINING PROTEIN"/>
    <property type="match status" value="1"/>
</dbReference>
<feature type="signal peptide" evidence="9">
    <location>
        <begin position="1"/>
        <end position="27"/>
    </location>
</feature>
<dbReference type="InterPro" id="IPR048395">
    <property type="entry name" value="Glyco_hydro_31_C"/>
</dbReference>
<dbReference type="Proteomes" id="UP000283530">
    <property type="component" value="Unassembled WGS sequence"/>
</dbReference>
<dbReference type="InterPro" id="IPR011013">
    <property type="entry name" value="Gal_mutarotase_sf_dom"/>
</dbReference>
<feature type="chain" id="PRO_5018663320" description="alpha-glucosidase" evidence="9">
    <location>
        <begin position="28"/>
        <end position="1733"/>
    </location>
</feature>
<reference evidence="11 12" key="1">
    <citation type="journal article" date="2019" name="Nat. Plants">
        <title>Stout camphor tree genome fills gaps in understanding of flowering plant genome evolution.</title>
        <authorList>
            <person name="Chaw S.M."/>
            <person name="Liu Y.C."/>
            <person name="Wu Y.W."/>
            <person name="Wang H.Y."/>
            <person name="Lin C.I."/>
            <person name="Wu C.S."/>
            <person name="Ke H.M."/>
            <person name="Chang L.Y."/>
            <person name="Hsu C.Y."/>
            <person name="Yang H.T."/>
            <person name="Sudianto E."/>
            <person name="Hsu M.H."/>
            <person name="Wu K.P."/>
            <person name="Wang L.N."/>
            <person name="Leebens-Mack J.H."/>
            <person name="Tsai I.J."/>
        </authorList>
    </citation>
    <scope>NUCLEOTIDE SEQUENCE [LARGE SCALE GENOMIC DNA]</scope>
    <source>
        <strain evidence="12">cv. Chaw 1501</strain>
        <tissue evidence="11">Young leaves</tissue>
    </source>
</reference>
<dbReference type="PANTHER" id="PTHR22762">
    <property type="entry name" value="ALPHA-GLUCOSIDASE"/>
    <property type="match status" value="1"/>
</dbReference>
<protein>
    <recommendedName>
        <fullName evidence="3">alpha-glucosidase</fullName>
        <ecNumber evidence="3">3.2.1.20</ecNumber>
    </recommendedName>
    <alternativeName>
        <fullName evidence="8">Maltase</fullName>
    </alternativeName>
</protein>
<dbReference type="PROSITE" id="PS50206">
    <property type="entry name" value="RHODANESE_3"/>
    <property type="match status" value="2"/>
</dbReference>
<comment type="similarity">
    <text evidence="2">Belongs to the glycosyl hydrolase 31 family.</text>
</comment>
<comment type="caution">
    <text evidence="11">The sequence shown here is derived from an EMBL/GenBank/DDBJ whole genome shotgun (WGS) entry which is preliminary data.</text>
</comment>
<gene>
    <name evidence="11" type="ORF">CKAN_01774700</name>
</gene>
<keyword evidence="5" id="KW-0378">Hydrolase</keyword>
<comment type="catalytic activity">
    <reaction evidence="1">
        <text>Hydrolysis of terminal, non-reducing (1-&gt;4)-linked alpha-D-glucose residues with release of alpha-D-glucose.</text>
        <dbReference type="EC" id="3.2.1.20"/>
    </reaction>
</comment>
<dbReference type="Gene3D" id="2.60.40.1760">
    <property type="entry name" value="glycosyl hydrolase (family 31)"/>
    <property type="match status" value="2"/>
</dbReference>
<keyword evidence="4 9" id="KW-0732">Signal</keyword>
<dbReference type="GO" id="GO:0005975">
    <property type="term" value="P:carbohydrate metabolic process"/>
    <property type="evidence" value="ECO:0007669"/>
    <property type="project" value="InterPro"/>
</dbReference>
<sequence length="1733" mass="192588">MKLRADLFLLLLHLGLLFSSFCHFSDGNEPAGYGYNLIAVNFHPSGRSLTANLQFIKPSPIYGPDIQNLTLLASFEADEILRIQITDSNCQRWEVPQDVIPRQVNLHHQSLPENHYNVLESRQLSPAYNLSIPTSDLILTLDNTTPFGFSISRHSTGDILFDTSPEKSASGAGLVFKDQYLELSSSLPADRASLYGLGEHTKSTFRLSHNQTLTLWNSDISSASLDLNLYGSHPFYMDVRSSSPSLPGGQPVASGMTHGVLLLNSNGMDVIYEGSRITYRIIGGILDFYFFAGPSPESVMKQYTEVIGRPAPMPYWSFGFHQCRFGYKNVSDLEGVVDGYAKAGIPLEVMWTDSDHMDGSKDFTLDPVNFPADQMKKFIAQLHSNGQKYVIILDPGISVNTTYATYQRGMEAGIFMKRNGSTYLGEVWPGPVYFPDFMNPAAAVFWSHEIAIFRQVVQFDGLWIDMNEISNFISSPPLPNSAVENPPYKINNNGQLQDINARTIPASTLHFGNLTEYNVHNLYSLLESKATNAALINVTGKRPFVLSRSTFLGSGKYAAHWTGDNAATWEDLAYTIPSILNSGLFGIPMLGTFYPFARDHSNMGTMRQELYLWDSVTAAAKKALGLRYRLLPYFYSLMYEAHTRGTPIARPLFFSFPEDVQTYGINTQFLIGRGVMVTPVLTPRAVTVDAYFPAGNWFNLFNYSHTVSATSGENIRLDAPSDTINVHVGGGNILPMQQEAMTTEAARKSNFELLVALNDSGSAFGEVFLDDGEEVEMGGQGGRWSLVRFFGGVEGNQLILRTEVVNGKFAVDQNWVITKSSFNDEAHHNGKWSTPAGEAQELTSLDEVNLHMLETSSDGKEPSGYGYNLRSVTFHPSGKSLKANLQLIKPSPIYGSDIQNLTLLASFETNERLRVQITDSDHHRWEVPQDVIPRQANLHQRHLPENHRNILEYRQFSSGNNLSIPESDLILTLVSTSPFGFSISRRSTGDILFDTSPGKSASGAGLVFKDQYIELSSSLPADRASLYGLGEHTKSTFRLSHNQTLTMWNSDIASASLDLNLYGSHPFYMDVRSSLPGKNFPAGITHGVLLLNSNGMDVIYDGSRITYKIIGGILDFYFFAGPSPESVMRQYTELIGRPTPMPYWSFGFHQCRYGYKNVSDLEGVVSGYAKAGIPLEVMWTDIDYMDAFKDFTLDPVNFPADRMKKFIKQLHFRGQKYIIILDPGISVNSTYETYQRGMQADIFIKRNGTTYLGVVWPGNVYFPDFMNPDAEIFWSHEIAIFRQVIQFDGLWIDMNEISNFISSPPFPSSTIDNPPYKINNAGYQRAINEKTVPASSLHFGNITEYNAHNLYGFLESKATNVALTSVTGKRPFVLSRSTFVGSGKYTAHWTGDNAATWEDLAYSIPSILNSGLFGIPMVGADICGFSRNTTEELCRRWIQLGAFYPFARDHSEKNSIRQELYLWDSVAAAAKKALGLRYQLLPYFYSLMYEAHTRGTPIARPLFFSFPEDVQTYGISTQLLIGRGVMVSPVLTPGAVTVEAYFPAGNWFNLFNYSNSVTATSGKKVMLDAPADTINVHVQGGNILPMQEEAMTTEAARKSNFQLLVALNDSGSASGEVFLDDGEEVEMGGQGGRWSLVKFFGGIEGNQLKLRTEVVNGKFAVDQNWVITKVTFIGVKVKSRFKRLSSNGNVTGLNDAFVGSVTINIAEDFAIAEITGITQLIGEEFELKKKLKE</sequence>
<accession>A0A3S3NB60</accession>
<evidence type="ECO:0000256" key="8">
    <source>
        <dbReference type="ARBA" id="ARBA00041343"/>
    </source>
</evidence>
<evidence type="ECO:0000256" key="2">
    <source>
        <dbReference type="ARBA" id="ARBA00007806"/>
    </source>
</evidence>
<dbReference type="Pfam" id="PF21365">
    <property type="entry name" value="Glyco_hydro_31_3rd"/>
    <property type="match status" value="2"/>
</dbReference>
<dbReference type="GO" id="GO:0030246">
    <property type="term" value="F:carbohydrate binding"/>
    <property type="evidence" value="ECO:0007669"/>
    <property type="project" value="InterPro"/>
</dbReference>
<dbReference type="CDD" id="cd14752">
    <property type="entry name" value="GH31_N"/>
    <property type="match status" value="2"/>
</dbReference>
<dbReference type="Gene3D" id="2.60.40.1180">
    <property type="entry name" value="Golgi alpha-mannosidase II"/>
    <property type="match status" value="4"/>
</dbReference>
<dbReference type="Pfam" id="PF13802">
    <property type="entry name" value="Gal_mutarotas_2"/>
    <property type="match status" value="2"/>
</dbReference>
<keyword evidence="7" id="KW-0326">Glycosidase</keyword>
<evidence type="ECO:0000256" key="1">
    <source>
        <dbReference type="ARBA" id="ARBA00001657"/>
    </source>
</evidence>
<dbReference type="InterPro" id="IPR013780">
    <property type="entry name" value="Glyco_hydro_b"/>
</dbReference>
<evidence type="ECO:0000313" key="12">
    <source>
        <dbReference type="Proteomes" id="UP000283530"/>
    </source>
</evidence>
<evidence type="ECO:0000256" key="3">
    <source>
        <dbReference type="ARBA" id="ARBA00012741"/>
    </source>
</evidence>
<evidence type="ECO:0000313" key="11">
    <source>
        <dbReference type="EMBL" id="RWR88711.1"/>
    </source>
</evidence>
<proteinExistence type="inferred from homology"/>
<dbReference type="STRING" id="337451.A0A3S3NB60"/>
<dbReference type="SUPFAM" id="SSF51445">
    <property type="entry name" value="(Trans)glycosidases"/>
    <property type="match status" value="2"/>
</dbReference>
<dbReference type="GO" id="GO:0090599">
    <property type="term" value="F:alpha-glucosidase activity"/>
    <property type="evidence" value="ECO:0007669"/>
    <property type="project" value="UniProtKB-ARBA"/>
</dbReference>
<feature type="domain" description="Rhodanese" evidence="10">
    <location>
        <begin position="1152"/>
        <end position="1177"/>
    </location>
</feature>
<dbReference type="OrthoDB" id="5839090at2759"/>
<dbReference type="SUPFAM" id="SSF51011">
    <property type="entry name" value="Glycosyl hydrolase domain"/>
    <property type="match status" value="2"/>
</dbReference>
<dbReference type="FunFam" id="3.20.20.80:FF:000016">
    <property type="entry name" value="Maltase-glucoamylase, intestinal"/>
    <property type="match status" value="2"/>
</dbReference>
<dbReference type="EMBL" id="QPKB01000007">
    <property type="protein sequence ID" value="RWR88711.1"/>
    <property type="molecule type" value="Genomic_DNA"/>
</dbReference>
<dbReference type="Pfam" id="PF01055">
    <property type="entry name" value="Glyco_hydro_31_2nd"/>
    <property type="match status" value="2"/>
</dbReference>
<organism evidence="11 12">
    <name type="scientific">Cinnamomum micranthum f. kanehirae</name>
    <dbReference type="NCBI Taxonomy" id="337451"/>
    <lineage>
        <taxon>Eukaryota</taxon>
        <taxon>Viridiplantae</taxon>
        <taxon>Streptophyta</taxon>
        <taxon>Embryophyta</taxon>
        <taxon>Tracheophyta</taxon>
        <taxon>Spermatophyta</taxon>
        <taxon>Magnoliopsida</taxon>
        <taxon>Magnoliidae</taxon>
        <taxon>Laurales</taxon>
        <taxon>Lauraceae</taxon>
        <taxon>Cinnamomum</taxon>
    </lineage>
</organism>
<dbReference type="PROSITE" id="PS00129">
    <property type="entry name" value="GLYCOSYL_HYDROL_F31_1"/>
    <property type="match status" value="2"/>
</dbReference>
<evidence type="ECO:0000256" key="5">
    <source>
        <dbReference type="ARBA" id="ARBA00022801"/>
    </source>
</evidence>
<evidence type="ECO:0000256" key="7">
    <source>
        <dbReference type="ARBA" id="ARBA00023295"/>
    </source>
</evidence>
<evidence type="ECO:0000259" key="10">
    <source>
        <dbReference type="PROSITE" id="PS50206"/>
    </source>
</evidence>
<dbReference type="InterPro" id="IPR025887">
    <property type="entry name" value="Glyco_hydro_31_N_dom"/>
</dbReference>
<dbReference type="EC" id="3.2.1.20" evidence="3"/>
<dbReference type="InterPro" id="IPR030459">
    <property type="entry name" value="Glyco_hydro_31_CS"/>
</dbReference>
<dbReference type="InterPro" id="IPR001763">
    <property type="entry name" value="Rhodanese-like_dom"/>
</dbReference>
<dbReference type="InterPro" id="IPR030458">
    <property type="entry name" value="Glyco_hydro_31_AS"/>
</dbReference>
<feature type="domain" description="Rhodanese" evidence="10">
    <location>
        <begin position="324"/>
        <end position="349"/>
    </location>
</feature>
<dbReference type="Gene3D" id="3.20.20.80">
    <property type="entry name" value="Glycosidases"/>
    <property type="match status" value="2"/>
</dbReference>
<evidence type="ECO:0000256" key="9">
    <source>
        <dbReference type="SAM" id="SignalP"/>
    </source>
</evidence>
<keyword evidence="6" id="KW-0325">Glycoprotein</keyword>
<dbReference type="CDD" id="cd06602">
    <property type="entry name" value="GH31_MGAM_SI_GAA"/>
    <property type="match status" value="2"/>
</dbReference>
<dbReference type="FunFam" id="2.60.40.1180:FF:000044">
    <property type="entry name" value="Alpha-glucosidase 1"/>
    <property type="match status" value="2"/>
</dbReference>
<keyword evidence="12" id="KW-1185">Reference proteome</keyword>